<name>A0A2P5P6V6_9CHLR</name>
<gene>
    <name evidence="1" type="ORF">JP09_006940</name>
</gene>
<evidence type="ECO:0000313" key="1">
    <source>
        <dbReference type="EMBL" id="PPD58020.1"/>
    </source>
</evidence>
<dbReference type="AlphaFoldDB" id="A0A2P5P6V6"/>
<dbReference type="OrthoDB" id="166160at2"/>
<accession>A0A2P5P6V6</accession>
<sequence>MDFYRLLWSHLGGRPWTYILRDLWHRFEWLWIIGLLLSGYLIGRNGFDELLGWLIAFNLGYVAGHLFWGKDYVPGQKADAE</sequence>
<organism evidence="1 2">
    <name type="scientific">Dehalogenimonas etheniformans</name>
    <dbReference type="NCBI Taxonomy" id="1536648"/>
    <lineage>
        <taxon>Bacteria</taxon>
        <taxon>Bacillati</taxon>
        <taxon>Chloroflexota</taxon>
        <taxon>Dehalococcoidia</taxon>
        <taxon>Dehalococcoidales</taxon>
        <taxon>Dehalococcoidaceae</taxon>
        <taxon>Dehalogenimonas</taxon>
    </lineage>
</organism>
<reference evidence="1 2" key="1">
    <citation type="journal article" date="2017" name="ISME J.">
        <title>Grape pomace compost harbors organohalide-respiring Dehalogenimonas species with novel reductive dehalogenase genes.</title>
        <authorList>
            <person name="Yang Y."/>
            <person name="Higgins S.A."/>
            <person name="Yan J."/>
            <person name="Simsir B."/>
            <person name="Chourey K."/>
            <person name="Iyer R."/>
            <person name="Hettich R.L."/>
            <person name="Baldwin B."/>
            <person name="Ogles D.M."/>
            <person name="Loffler F.E."/>
        </authorList>
    </citation>
    <scope>NUCLEOTIDE SEQUENCE [LARGE SCALE GENOMIC DNA]</scope>
    <source>
        <strain evidence="1 2">GP</strain>
    </source>
</reference>
<protein>
    <submittedName>
        <fullName evidence="1">Uncharacterized protein</fullName>
    </submittedName>
</protein>
<keyword evidence="2" id="KW-1185">Reference proteome</keyword>
<dbReference type="RefSeq" id="WP_102331030.1">
    <property type="nucleotide sequence ID" value="NZ_CP058566.2"/>
</dbReference>
<comment type="caution">
    <text evidence="1">The sequence shown here is derived from an EMBL/GenBank/DDBJ whole genome shotgun (WGS) entry which is preliminary data.</text>
</comment>
<dbReference type="Proteomes" id="UP000235653">
    <property type="component" value="Unassembled WGS sequence"/>
</dbReference>
<dbReference type="EMBL" id="JQAN02000010">
    <property type="protein sequence ID" value="PPD58020.1"/>
    <property type="molecule type" value="Genomic_DNA"/>
</dbReference>
<proteinExistence type="predicted"/>
<evidence type="ECO:0000313" key="2">
    <source>
        <dbReference type="Proteomes" id="UP000235653"/>
    </source>
</evidence>